<dbReference type="RefSeq" id="WP_131170079.1">
    <property type="nucleotide sequence ID" value="NZ_SDMQ01000021.1"/>
</dbReference>
<organism evidence="1 2">
    <name type="scientific">Propioniciclava sinopodophylli</name>
    <dbReference type="NCBI Taxonomy" id="1837344"/>
    <lineage>
        <taxon>Bacteria</taxon>
        <taxon>Bacillati</taxon>
        <taxon>Actinomycetota</taxon>
        <taxon>Actinomycetes</taxon>
        <taxon>Propionibacteriales</taxon>
        <taxon>Propionibacteriaceae</taxon>
        <taxon>Propioniciclava</taxon>
    </lineage>
</organism>
<comment type="caution">
    <text evidence="1">The sequence shown here is derived from an EMBL/GenBank/DDBJ whole genome shotgun (WGS) entry which is preliminary data.</text>
</comment>
<keyword evidence="2" id="KW-1185">Reference proteome</keyword>
<name>A0A4Q9KAP1_9ACTN</name>
<protein>
    <submittedName>
        <fullName evidence="1">Uncharacterized protein</fullName>
    </submittedName>
</protein>
<sequence length="112" mass="11569">MAPPKPVDGEIARIVWDGTLQSGQAVSMDVSPATALVAQGACDGGGDLALSYRVLVDGLLTDSGTIPCSTGTIYANTVLGQVNGHHLVRLEVGDEVQNTRSAWVRIIPATAL</sequence>
<proteinExistence type="predicted"/>
<evidence type="ECO:0000313" key="1">
    <source>
        <dbReference type="EMBL" id="TBT82553.1"/>
    </source>
</evidence>
<accession>A0A4Q9KAP1</accession>
<dbReference type="EMBL" id="SDMQ01000021">
    <property type="protein sequence ID" value="TBT82553.1"/>
    <property type="molecule type" value="Genomic_DNA"/>
</dbReference>
<dbReference type="AlphaFoldDB" id="A0A4Q9KAP1"/>
<reference evidence="1 2" key="1">
    <citation type="submission" date="2019-01" db="EMBL/GenBank/DDBJ databases">
        <title>Lactibacter flavus gen. nov., sp. nov., a novel bacterium of the family Propionibacteriaceae isolated from raw milk and dairy products.</title>
        <authorList>
            <person name="Huptas C."/>
            <person name="Wenning M."/>
            <person name="Breitenwieser F."/>
            <person name="Doll E."/>
            <person name="Von Neubeck M."/>
            <person name="Busse H.-J."/>
            <person name="Scherer S."/>
        </authorList>
    </citation>
    <scope>NUCLEOTIDE SEQUENCE [LARGE SCALE GENOMIC DNA]</scope>
    <source>
        <strain evidence="1 2">KCTC 33808</strain>
    </source>
</reference>
<dbReference type="Proteomes" id="UP000292373">
    <property type="component" value="Unassembled WGS sequence"/>
</dbReference>
<evidence type="ECO:0000313" key="2">
    <source>
        <dbReference type="Proteomes" id="UP000292373"/>
    </source>
</evidence>
<gene>
    <name evidence="1" type="ORF">ET989_14080</name>
</gene>